<proteinExistence type="predicted"/>
<reference evidence="1" key="1">
    <citation type="submission" date="2020-10" db="EMBL/GenBank/DDBJ databases">
        <authorList>
            <person name="Gilroy R."/>
        </authorList>
    </citation>
    <scope>NUCLEOTIDE SEQUENCE</scope>
    <source>
        <strain evidence="1">B3-4054</strain>
    </source>
</reference>
<sequence>MTRHAVLISAGNIEDSLPASLSAFHDFLTSPAGGSWREEDITVTGPLSWPVVQLLQARLREYAFVLVYRCGFPAADGGADGDFSALLRSFAAEGRGIYIEDSQETVRNRENAGRAGFAAGARAGAL</sequence>
<organism evidence="1 2">
    <name type="scientific">Candidatus Avitreponema avistercoris</name>
    <dbReference type="NCBI Taxonomy" id="2840705"/>
    <lineage>
        <taxon>Bacteria</taxon>
        <taxon>Pseudomonadati</taxon>
        <taxon>Spirochaetota</taxon>
        <taxon>Spirochaetia</taxon>
        <taxon>Spirochaetales</taxon>
        <taxon>Candidatus Avitreponema</taxon>
    </lineage>
</organism>
<accession>A0A9D9EN22</accession>
<name>A0A9D9EN22_9SPIR</name>
<protein>
    <submittedName>
        <fullName evidence="1">Uncharacterized protein</fullName>
    </submittedName>
</protein>
<comment type="caution">
    <text evidence="1">The sequence shown here is derived from an EMBL/GenBank/DDBJ whole genome shotgun (WGS) entry which is preliminary data.</text>
</comment>
<gene>
    <name evidence="1" type="ORF">IAA96_08440</name>
</gene>
<reference evidence="1" key="2">
    <citation type="journal article" date="2021" name="PeerJ">
        <title>Extensive microbial diversity within the chicken gut microbiome revealed by metagenomics and culture.</title>
        <authorList>
            <person name="Gilroy R."/>
            <person name="Ravi A."/>
            <person name="Getino M."/>
            <person name="Pursley I."/>
            <person name="Horton D.L."/>
            <person name="Alikhan N.F."/>
            <person name="Baker D."/>
            <person name="Gharbi K."/>
            <person name="Hall N."/>
            <person name="Watson M."/>
            <person name="Adriaenssens E.M."/>
            <person name="Foster-Nyarko E."/>
            <person name="Jarju S."/>
            <person name="Secka A."/>
            <person name="Antonio M."/>
            <person name="Oren A."/>
            <person name="Chaudhuri R.R."/>
            <person name="La Ragione R."/>
            <person name="Hildebrand F."/>
            <person name="Pallen M.J."/>
        </authorList>
    </citation>
    <scope>NUCLEOTIDE SEQUENCE</scope>
    <source>
        <strain evidence="1">B3-4054</strain>
    </source>
</reference>
<evidence type="ECO:0000313" key="2">
    <source>
        <dbReference type="Proteomes" id="UP000823616"/>
    </source>
</evidence>
<evidence type="ECO:0000313" key="1">
    <source>
        <dbReference type="EMBL" id="MBO8451116.1"/>
    </source>
</evidence>
<dbReference type="Proteomes" id="UP000823616">
    <property type="component" value="Unassembled WGS sequence"/>
</dbReference>
<dbReference type="AlphaFoldDB" id="A0A9D9EN22"/>
<dbReference type="EMBL" id="JADIMS010000156">
    <property type="protein sequence ID" value="MBO8451116.1"/>
    <property type="molecule type" value="Genomic_DNA"/>
</dbReference>